<dbReference type="EMBL" id="GBRH01169492">
    <property type="protein sequence ID" value="JAE28404.1"/>
    <property type="molecule type" value="Transcribed_RNA"/>
</dbReference>
<reference evidence="1" key="2">
    <citation type="journal article" date="2015" name="Data Brief">
        <title>Shoot transcriptome of the giant reed, Arundo donax.</title>
        <authorList>
            <person name="Barrero R.A."/>
            <person name="Guerrero F.D."/>
            <person name="Moolhuijzen P."/>
            <person name="Goolsby J.A."/>
            <person name="Tidwell J."/>
            <person name="Bellgard S.E."/>
            <person name="Bellgard M.I."/>
        </authorList>
    </citation>
    <scope>NUCLEOTIDE SEQUENCE</scope>
    <source>
        <tissue evidence="1">Shoot tissue taken approximately 20 cm above the soil surface</tissue>
    </source>
</reference>
<dbReference type="AlphaFoldDB" id="A0A0A9GXY4"/>
<proteinExistence type="predicted"/>
<evidence type="ECO:0000313" key="1">
    <source>
        <dbReference type="EMBL" id="JAE28404.1"/>
    </source>
</evidence>
<sequence>MRAADPIGQYLLLLSDSPTCLVPDGHGLLEP</sequence>
<accession>A0A0A9GXY4</accession>
<name>A0A0A9GXY4_ARUDO</name>
<protein>
    <submittedName>
        <fullName evidence="1">Uncharacterized protein</fullName>
    </submittedName>
</protein>
<reference evidence="1" key="1">
    <citation type="submission" date="2014-09" db="EMBL/GenBank/DDBJ databases">
        <authorList>
            <person name="Magalhaes I.L.F."/>
            <person name="Oliveira U."/>
            <person name="Santos F.R."/>
            <person name="Vidigal T.H.D.A."/>
            <person name="Brescovit A.D."/>
            <person name="Santos A.J."/>
        </authorList>
    </citation>
    <scope>NUCLEOTIDE SEQUENCE</scope>
    <source>
        <tissue evidence="1">Shoot tissue taken approximately 20 cm above the soil surface</tissue>
    </source>
</reference>
<organism evidence="1">
    <name type="scientific">Arundo donax</name>
    <name type="common">Giant reed</name>
    <name type="synonym">Donax arundinaceus</name>
    <dbReference type="NCBI Taxonomy" id="35708"/>
    <lineage>
        <taxon>Eukaryota</taxon>
        <taxon>Viridiplantae</taxon>
        <taxon>Streptophyta</taxon>
        <taxon>Embryophyta</taxon>
        <taxon>Tracheophyta</taxon>
        <taxon>Spermatophyta</taxon>
        <taxon>Magnoliopsida</taxon>
        <taxon>Liliopsida</taxon>
        <taxon>Poales</taxon>
        <taxon>Poaceae</taxon>
        <taxon>PACMAD clade</taxon>
        <taxon>Arundinoideae</taxon>
        <taxon>Arundineae</taxon>
        <taxon>Arundo</taxon>
    </lineage>
</organism>